<proteinExistence type="predicted"/>
<feature type="transmembrane region" description="Helical" evidence="6">
    <location>
        <begin position="128"/>
        <end position="148"/>
    </location>
</feature>
<feature type="region of interest" description="Disordered" evidence="5">
    <location>
        <begin position="514"/>
        <end position="534"/>
    </location>
</feature>
<feature type="transmembrane region" description="Helical" evidence="6">
    <location>
        <begin position="160"/>
        <end position="178"/>
    </location>
</feature>
<evidence type="ECO:0000256" key="2">
    <source>
        <dbReference type="ARBA" id="ARBA00022692"/>
    </source>
</evidence>
<feature type="region of interest" description="Disordered" evidence="5">
    <location>
        <begin position="722"/>
        <end position="766"/>
    </location>
</feature>
<keyword evidence="2 6" id="KW-0812">Transmembrane</keyword>
<reference evidence="8" key="1">
    <citation type="submission" date="2021-08" db="EMBL/GenBank/DDBJ databases">
        <title>Chromosome-Level Trichoderma cornu-damae using Hi-C Data.</title>
        <authorList>
            <person name="Kim C.S."/>
        </authorList>
    </citation>
    <scope>NUCLEOTIDE SEQUENCE</scope>
    <source>
        <strain evidence="8">KA19-0412C</strain>
    </source>
</reference>
<dbReference type="InterPro" id="IPR036513">
    <property type="entry name" value="STAS_dom_sf"/>
</dbReference>
<feature type="transmembrane region" description="Helical" evidence="6">
    <location>
        <begin position="190"/>
        <end position="210"/>
    </location>
</feature>
<feature type="domain" description="STAS" evidence="7">
    <location>
        <begin position="560"/>
        <end position="684"/>
    </location>
</feature>
<evidence type="ECO:0000256" key="1">
    <source>
        <dbReference type="ARBA" id="ARBA00004141"/>
    </source>
</evidence>
<evidence type="ECO:0000313" key="8">
    <source>
        <dbReference type="EMBL" id="KAH6608546.1"/>
    </source>
</evidence>
<feature type="transmembrane region" description="Helical" evidence="6">
    <location>
        <begin position="479"/>
        <end position="497"/>
    </location>
</feature>
<dbReference type="NCBIfam" id="TIGR00815">
    <property type="entry name" value="sulP"/>
    <property type="match status" value="1"/>
</dbReference>
<feature type="non-terminal residue" evidence="8">
    <location>
        <position position="1"/>
    </location>
</feature>
<feature type="compositionally biased region" description="Basic and acidic residues" evidence="5">
    <location>
        <begin position="723"/>
        <end position="739"/>
    </location>
</feature>
<evidence type="ECO:0000256" key="3">
    <source>
        <dbReference type="ARBA" id="ARBA00022989"/>
    </source>
</evidence>
<accession>A0A9P8QLK6</accession>
<feature type="transmembrane region" description="Helical" evidence="6">
    <location>
        <begin position="454"/>
        <end position="473"/>
    </location>
</feature>
<dbReference type="EMBL" id="JAIWOZ010000002">
    <property type="protein sequence ID" value="KAH6608546.1"/>
    <property type="molecule type" value="Genomic_DNA"/>
</dbReference>
<dbReference type="AlphaFoldDB" id="A0A9P8QLK6"/>
<dbReference type="InterPro" id="IPR011547">
    <property type="entry name" value="SLC26A/SulP_dom"/>
</dbReference>
<dbReference type="Proteomes" id="UP000827724">
    <property type="component" value="Unassembled WGS sequence"/>
</dbReference>
<name>A0A9P8QLK6_9HYPO</name>
<sequence>NVVGIDSQERYSRQPPDLERRARDALGPTEIYLEDEPTVPRWIWRYTPGPAEVIRYLVGVLPLPLWICRYNIRWLFEDIIAGITIGLVLVPQSMAYATLAHLSPAHGLYTSFAGVLLYWLFGTSKDVVVGATAVGSLLIGQSLNGSTTKLGVGMYTAEEIAHTLTILSGVVLVIFGALRLGWTVEFIPQVAIAAFTTAASITIIATQLPAVLGLQGINTQAAPHRVFIETLRRAPHARVDAVLGISTIVLLSTFGSLCSMMEKRQPARKRLWSFISTFRLPFAVGILTLISYIINHGSSSRHSPFRVVGKIPSGFQRAQIPTSPSIELIVSIMKELPAVAIIMVIGQIAVTKSMARSHGYSINPSQELVALGAINILSPFAGGYLCTSSFGVSAILSKAGSRTPLAGLFGAAVLFVAINYLTRVFSYTPSAALAGVVVHSLYHTMSRPKTLYKYWQVSPIELLIWLISVAVALMHSLEWSIYSGILLTFILVLTRIARTPGRFLGVARVQQHGEGGGGAGPGEELRNPAGAHASSEQPMYFPLNRETAFNSNVRLAAPYPGVFVYRLSEGFSYINQSYHLDTLFEHITKNTKRMADSVMRKPSERLWNEPPPKASDLKMLEARPYFRAVVLDFNAVNNVDVTSVQGLIDLRSTIDRYTAPDVAEWHFANVHNHWTRRALAVAGFGYPTRQNLDALASWTPLYSVAPLDAKDDAVFTRGGQRGADIEASSHRTGSEKEQSDAGTSLGFESSGNSSSPDENRRVERMASMSAVDRPFFHIRLRDAVDAAVRNARVKDDAV</sequence>
<evidence type="ECO:0000256" key="6">
    <source>
        <dbReference type="SAM" id="Phobius"/>
    </source>
</evidence>
<dbReference type="Pfam" id="PF00916">
    <property type="entry name" value="Sulfate_transp"/>
    <property type="match status" value="1"/>
</dbReference>
<dbReference type="InterPro" id="IPR001902">
    <property type="entry name" value="SLC26A/SulP_fam"/>
</dbReference>
<dbReference type="InterPro" id="IPR002645">
    <property type="entry name" value="STAS_dom"/>
</dbReference>
<dbReference type="PROSITE" id="PS50801">
    <property type="entry name" value="STAS"/>
    <property type="match status" value="1"/>
</dbReference>
<comment type="caution">
    <text evidence="8">The sequence shown here is derived from an EMBL/GenBank/DDBJ whole genome shotgun (WGS) entry which is preliminary data.</text>
</comment>
<organism evidence="8 9">
    <name type="scientific">Trichoderma cornu-damae</name>
    <dbReference type="NCBI Taxonomy" id="654480"/>
    <lineage>
        <taxon>Eukaryota</taxon>
        <taxon>Fungi</taxon>
        <taxon>Dikarya</taxon>
        <taxon>Ascomycota</taxon>
        <taxon>Pezizomycotina</taxon>
        <taxon>Sordariomycetes</taxon>
        <taxon>Hypocreomycetidae</taxon>
        <taxon>Hypocreales</taxon>
        <taxon>Hypocreaceae</taxon>
        <taxon>Trichoderma</taxon>
    </lineage>
</organism>
<feature type="transmembrane region" description="Helical" evidence="6">
    <location>
        <begin position="271"/>
        <end position="294"/>
    </location>
</feature>
<comment type="subcellular location">
    <subcellularLocation>
        <location evidence="1">Membrane</location>
        <topology evidence="1">Multi-pass membrane protein</topology>
    </subcellularLocation>
</comment>
<dbReference type="PANTHER" id="PTHR11814">
    <property type="entry name" value="SULFATE TRANSPORTER"/>
    <property type="match status" value="1"/>
</dbReference>
<feature type="transmembrane region" description="Helical" evidence="6">
    <location>
        <begin position="79"/>
        <end position="99"/>
    </location>
</feature>
<feature type="transmembrane region" description="Helical" evidence="6">
    <location>
        <begin position="399"/>
        <end position="418"/>
    </location>
</feature>
<dbReference type="OrthoDB" id="288203at2759"/>
<keyword evidence="3 6" id="KW-1133">Transmembrane helix</keyword>
<evidence type="ECO:0000256" key="4">
    <source>
        <dbReference type="ARBA" id="ARBA00023136"/>
    </source>
</evidence>
<evidence type="ECO:0000256" key="5">
    <source>
        <dbReference type="SAM" id="MobiDB-lite"/>
    </source>
</evidence>
<evidence type="ECO:0000313" key="9">
    <source>
        <dbReference type="Proteomes" id="UP000827724"/>
    </source>
</evidence>
<dbReference type="GO" id="GO:0055085">
    <property type="term" value="P:transmembrane transport"/>
    <property type="evidence" value="ECO:0007669"/>
    <property type="project" value="InterPro"/>
</dbReference>
<keyword evidence="4 6" id="KW-0472">Membrane</keyword>
<feature type="transmembrane region" description="Helical" evidence="6">
    <location>
        <begin position="241"/>
        <end position="259"/>
    </location>
</feature>
<dbReference type="Gene3D" id="3.30.750.24">
    <property type="entry name" value="STAS domain"/>
    <property type="match status" value="1"/>
</dbReference>
<keyword evidence="9" id="KW-1185">Reference proteome</keyword>
<gene>
    <name evidence="8" type="ORF">Trco_001892</name>
</gene>
<feature type="compositionally biased region" description="Low complexity" evidence="5">
    <location>
        <begin position="744"/>
        <end position="755"/>
    </location>
</feature>
<dbReference type="CDD" id="cd07042">
    <property type="entry name" value="STAS_SulP_like_sulfate_transporter"/>
    <property type="match status" value="1"/>
</dbReference>
<evidence type="ECO:0000259" key="7">
    <source>
        <dbReference type="PROSITE" id="PS50801"/>
    </source>
</evidence>
<dbReference type="GO" id="GO:0016020">
    <property type="term" value="C:membrane"/>
    <property type="evidence" value="ECO:0007669"/>
    <property type="project" value="UniProtKB-SubCell"/>
</dbReference>
<protein>
    <submittedName>
        <fullName evidence="8">Glycosyltransferase family 22</fullName>
    </submittedName>
</protein>
<feature type="transmembrane region" description="Helical" evidence="6">
    <location>
        <begin position="368"/>
        <end position="387"/>
    </location>
</feature>